<dbReference type="InterPro" id="IPR010982">
    <property type="entry name" value="Lambda_DNA-bd_dom_sf"/>
</dbReference>
<dbReference type="SUPFAM" id="SSF47413">
    <property type="entry name" value="lambda repressor-like DNA-binding domains"/>
    <property type="match status" value="1"/>
</dbReference>
<dbReference type="Proteomes" id="UP001500888">
    <property type="component" value="Unassembled WGS sequence"/>
</dbReference>
<keyword evidence="2" id="KW-0805">Transcription regulation</keyword>
<dbReference type="CDD" id="cd06267">
    <property type="entry name" value="PBP1_LacI_sugar_binding-like"/>
    <property type="match status" value="1"/>
</dbReference>
<keyword evidence="4" id="KW-0804">Transcription</keyword>
<dbReference type="RefSeq" id="WP_344938619.1">
    <property type="nucleotide sequence ID" value="NZ_BAAAZR010000004.1"/>
</dbReference>
<dbReference type="Gene3D" id="3.40.50.2300">
    <property type="match status" value="2"/>
</dbReference>
<reference evidence="7" key="1">
    <citation type="journal article" date="2019" name="Int. J. Syst. Evol. Microbiol.">
        <title>The Global Catalogue of Microorganisms (GCM) 10K type strain sequencing project: providing services to taxonomists for standard genome sequencing and annotation.</title>
        <authorList>
            <consortium name="The Broad Institute Genomics Platform"/>
            <consortium name="The Broad Institute Genome Sequencing Center for Infectious Disease"/>
            <person name="Wu L."/>
            <person name="Ma J."/>
        </authorList>
    </citation>
    <scope>NUCLEOTIDE SEQUENCE [LARGE SCALE GENOMIC DNA]</scope>
    <source>
        <strain evidence="7">JCM 16908</strain>
    </source>
</reference>
<dbReference type="PROSITE" id="PS00356">
    <property type="entry name" value="HTH_LACI_1"/>
    <property type="match status" value="1"/>
</dbReference>
<name>A0ABP7HZS5_9ACTN</name>
<evidence type="ECO:0000256" key="2">
    <source>
        <dbReference type="ARBA" id="ARBA00023015"/>
    </source>
</evidence>
<protein>
    <submittedName>
        <fullName evidence="6">Substrate-binding domain-containing protein</fullName>
    </submittedName>
</protein>
<dbReference type="EMBL" id="BAAAZR010000004">
    <property type="protein sequence ID" value="GAA3806007.1"/>
    <property type="molecule type" value="Genomic_DNA"/>
</dbReference>
<dbReference type="Pfam" id="PF00532">
    <property type="entry name" value="Peripla_BP_1"/>
    <property type="match status" value="1"/>
</dbReference>
<evidence type="ECO:0000313" key="6">
    <source>
        <dbReference type="EMBL" id="GAA3806007.1"/>
    </source>
</evidence>
<keyword evidence="7" id="KW-1185">Reference proteome</keyword>
<dbReference type="Gene3D" id="1.10.260.40">
    <property type="entry name" value="lambda repressor-like DNA-binding domains"/>
    <property type="match status" value="1"/>
</dbReference>
<dbReference type="PRINTS" id="PR00036">
    <property type="entry name" value="HTHLACI"/>
</dbReference>
<accession>A0ABP7HZS5</accession>
<comment type="caution">
    <text evidence="6">The sequence shown here is derived from an EMBL/GenBank/DDBJ whole genome shotgun (WGS) entry which is preliminary data.</text>
</comment>
<feature type="domain" description="HTH lacI-type" evidence="5">
    <location>
        <begin position="5"/>
        <end position="58"/>
    </location>
</feature>
<keyword evidence="1" id="KW-0678">Repressor</keyword>
<gene>
    <name evidence="6" type="ORF">GCM10022226_27640</name>
</gene>
<proteinExistence type="predicted"/>
<evidence type="ECO:0000256" key="4">
    <source>
        <dbReference type="ARBA" id="ARBA00023163"/>
    </source>
</evidence>
<dbReference type="PANTHER" id="PTHR30146:SF148">
    <property type="entry name" value="HTH-TYPE TRANSCRIPTIONAL REPRESSOR PURR-RELATED"/>
    <property type="match status" value="1"/>
</dbReference>
<dbReference type="SUPFAM" id="SSF53822">
    <property type="entry name" value="Periplasmic binding protein-like I"/>
    <property type="match status" value="1"/>
</dbReference>
<sequence>MVKRATIGDVAADAGVSTATVSRVLNGGAVTEATATRVWEAVARLEYTPNALTRGVFAGRSSTIGVVIRDLSSPFYLDLIRGIDEVAAANDSLVMLANTFRRVDREVAQVRTMDEQRVRGLIVTTGEATDGRTRRMAENGTPCVIIARSVLDAPPGMHSISLDNVEAGRLMAVHLAGCGRSSIGVVSSGRRTSQIERTAGLRRALADLGLPLPEDAVMVAETEDEVSGAVDALLIRGRDRGEPLDAIVCTTGRLTVAVHAALTARGIAIPGDIAFVTMDDFPWATALGITVIAQPSYQMGLKAGELVVDRPSGPVELVFTPTLVARTSCGERQGLIPYPGSSALPESPLVP</sequence>
<dbReference type="PANTHER" id="PTHR30146">
    <property type="entry name" value="LACI-RELATED TRANSCRIPTIONAL REPRESSOR"/>
    <property type="match status" value="1"/>
</dbReference>
<dbReference type="PROSITE" id="PS50932">
    <property type="entry name" value="HTH_LACI_2"/>
    <property type="match status" value="1"/>
</dbReference>
<dbReference type="InterPro" id="IPR000843">
    <property type="entry name" value="HTH_LacI"/>
</dbReference>
<evidence type="ECO:0000313" key="7">
    <source>
        <dbReference type="Proteomes" id="UP001500888"/>
    </source>
</evidence>
<dbReference type="InterPro" id="IPR001761">
    <property type="entry name" value="Peripla_BP/Lac1_sug-bd_dom"/>
</dbReference>
<evidence type="ECO:0000256" key="1">
    <source>
        <dbReference type="ARBA" id="ARBA00022491"/>
    </source>
</evidence>
<organism evidence="6 7">
    <name type="scientific">Sphaerisporangium flaviroseum</name>
    <dbReference type="NCBI Taxonomy" id="509199"/>
    <lineage>
        <taxon>Bacteria</taxon>
        <taxon>Bacillati</taxon>
        <taxon>Actinomycetota</taxon>
        <taxon>Actinomycetes</taxon>
        <taxon>Streptosporangiales</taxon>
        <taxon>Streptosporangiaceae</taxon>
        <taxon>Sphaerisporangium</taxon>
    </lineage>
</organism>
<dbReference type="CDD" id="cd01392">
    <property type="entry name" value="HTH_LacI"/>
    <property type="match status" value="1"/>
</dbReference>
<evidence type="ECO:0000259" key="5">
    <source>
        <dbReference type="PROSITE" id="PS50932"/>
    </source>
</evidence>
<dbReference type="InterPro" id="IPR028082">
    <property type="entry name" value="Peripla_BP_I"/>
</dbReference>
<evidence type="ECO:0000256" key="3">
    <source>
        <dbReference type="ARBA" id="ARBA00023125"/>
    </source>
</evidence>
<dbReference type="SMART" id="SM00354">
    <property type="entry name" value="HTH_LACI"/>
    <property type="match status" value="1"/>
</dbReference>
<keyword evidence="3" id="KW-0238">DNA-binding</keyword>
<dbReference type="Pfam" id="PF00356">
    <property type="entry name" value="LacI"/>
    <property type="match status" value="1"/>
</dbReference>